<protein>
    <submittedName>
        <fullName evidence="7">O-antigen/teichoic acid export membrane protein</fullName>
    </submittedName>
</protein>
<dbReference type="InterPro" id="IPR050833">
    <property type="entry name" value="Poly_Biosynth_Transport"/>
</dbReference>
<dbReference type="PANTHER" id="PTHR30250">
    <property type="entry name" value="PST FAMILY PREDICTED COLANIC ACID TRANSPORTER"/>
    <property type="match status" value="1"/>
</dbReference>
<evidence type="ECO:0000256" key="2">
    <source>
        <dbReference type="ARBA" id="ARBA00022475"/>
    </source>
</evidence>
<keyword evidence="5 6" id="KW-0472">Membrane</keyword>
<feature type="transmembrane region" description="Helical" evidence="6">
    <location>
        <begin position="383"/>
        <end position="403"/>
    </location>
</feature>
<evidence type="ECO:0000313" key="8">
    <source>
        <dbReference type="Proteomes" id="UP000293874"/>
    </source>
</evidence>
<dbReference type="GO" id="GO:0005886">
    <property type="term" value="C:plasma membrane"/>
    <property type="evidence" value="ECO:0007669"/>
    <property type="project" value="UniProtKB-SubCell"/>
</dbReference>
<accession>A0A4Q7N3Z6</accession>
<evidence type="ECO:0000256" key="4">
    <source>
        <dbReference type="ARBA" id="ARBA00022989"/>
    </source>
</evidence>
<evidence type="ECO:0000256" key="5">
    <source>
        <dbReference type="ARBA" id="ARBA00023136"/>
    </source>
</evidence>
<feature type="transmembrane region" description="Helical" evidence="6">
    <location>
        <begin position="415"/>
        <end position="433"/>
    </location>
</feature>
<evidence type="ECO:0000256" key="3">
    <source>
        <dbReference type="ARBA" id="ARBA00022692"/>
    </source>
</evidence>
<gene>
    <name evidence="7" type="ORF">EV199_1586</name>
</gene>
<dbReference type="EMBL" id="SGXA01000001">
    <property type="protein sequence ID" value="RZS75713.1"/>
    <property type="molecule type" value="Genomic_DNA"/>
</dbReference>
<dbReference type="InterPro" id="IPR002797">
    <property type="entry name" value="Polysacc_synth"/>
</dbReference>
<feature type="transmembrane region" description="Helical" evidence="6">
    <location>
        <begin position="439"/>
        <end position="463"/>
    </location>
</feature>
<evidence type="ECO:0000256" key="6">
    <source>
        <dbReference type="SAM" id="Phobius"/>
    </source>
</evidence>
<dbReference type="AlphaFoldDB" id="A0A4Q7N3Z6"/>
<dbReference type="OrthoDB" id="9815702at2"/>
<feature type="transmembrane region" description="Helical" evidence="6">
    <location>
        <begin position="143"/>
        <end position="162"/>
    </location>
</feature>
<dbReference type="Pfam" id="PF01943">
    <property type="entry name" value="Polysacc_synt"/>
    <property type="match status" value="1"/>
</dbReference>
<feature type="transmembrane region" description="Helical" evidence="6">
    <location>
        <begin position="7"/>
        <end position="27"/>
    </location>
</feature>
<feature type="transmembrane region" description="Helical" evidence="6">
    <location>
        <begin position="168"/>
        <end position="188"/>
    </location>
</feature>
<keyword evidence="8" id="KW-1185">Reference proteome</keyword>
<reference evidence="7 8" key="1">
    <citation type="submission" date="2019-02" db="EMBL/GenBank/DDBJ databases">
        <title>Genomic Encyclopedia of Type Strains, Phase IV (KMG-IV): sequencing the most valuable type-strain genomes for metagenomic binning, comparative biology and taxonomic classification.</title>
        <authorList>
            <person name="Goeker M."/>
        </authorList>
    </citation>
    <scope>NUCLEOTIDE SEQUENCE [LARGE SCALE GENOMIC DNA]</scope>
    <source>
        <strain evidence="7 8">DSM 18116</strain>
    </source>
</reference>
<proteinExistence type="predicted"/>
<feature type="transmembrane region" description="Helical" evidence="6">
    <location>
        <begin position="85"/>
        <end position="107"/>
    </location>
</feature>
<feature type="transmembrane region" description="Helical" evidence="6">
    <location>
        <begin position="209"/>
        <end position="226"/>
    </location>
</feature>
<organism evidence="7 8">
    <name type="scientific">Pseudobacter ginsenosidimutans</name>
    <dbReference type="NCBI Taxonomy" id="661488"/>
    <lineage>
        <taxon>Bacteria</taxon>
        <taxon>Pseudomonadati</taxon>
        <taxon>Bacteroidota</taxon>
        <taxon>Chitinophagia</taxon>
        <taxon>Chitinophagales</taxon>
        <taxon>Chitinophagaceae</taxon>
        <taxon>Pseudobacter</taxon>
    </lineage>
</organism>
<keyword evidence="4 6" id="KW-1133">Transmembrane helix</keyword>
<evidence type="ECO:0000313" key="7">
    <source>
        <dbReference type="EMBL" id="RZS75713.1"/>
    </source>
</evidence>
<sequence>MPSIRKNLAYNFLLSASQVLLPLVSIPYLSRVLSPEGIGRVSFIDSFTYYFLFIAEYGIILYGIREVAKKKQDKAARDVLVSELLALHLITSLMATILYAIAVYLLWDKIRDIRLLLFSISYLLINSFACEWYFMGMERFRFITLRSLITRLLALGSLFILVKGGDDYWIYYGIMVVAAIVNSLWNNLNLFREVKVSFRNIDWKKHLKYTHITNGINLAMGVTLLLDNVLLRLVSTAAVVGIYALSAKILRMATLLITDSLQVFYPRIAALKGEGNDDRKQEVMQKNLQFLVFFAVPMSAGICLLAGPLVRLLFGDGYTEAIPTIRILSCFPLLRGLSLFFCNQVLIAHHQEKKAFISLAIGNLLYIPVMLLLSLQWQYRGAAASLIIGEILVLSLAYVLASRTFPLLRLFDRKTFFQSILSASLFIPVFYLLNELRLPDLIVLLISIPACTFFYFIMQLYVLRNEFARAILQWVSNSFIKKETGSPSA</sequence>
<name>A0A4Q7N3Z6_9BACT</name>
<keyword evidence="2" id="KW-1003">Cell membrane</keyword>
<feature type="transmembrane region" description="Helical" evidence="6">
    <location>
        <begin position="290"/>
        <end position="314"/>
    </location>
</feature>
<dbReference type="PANTHER" id="PTHR30250:SF11">
    <property type="entry name" value="O-ANTIGEN TRANSPORTER-RELATED"/>
    <property type="match status" value="1"/>
</dbReference>
<comment type="subcellular location">
    <subcellularLocation>
        <location evidence="1">Cell membrane</location>
        <topology evidence="1">Multi-pass membrane protein</topology>
    </subcellularLocation>
</comment>
<evidence type="ECO:0000256" key="1">
    <source>
        <dbReference type="ARBA" id="ARBA00004651"/>
    </source>
</evidence>
<comment type="caution">
    <text evidence="7">The sequence shown here is derived from an EMBL/GenBank/DDBJ whole genome shotgun (WGS) entry which is preliminary data.</text>
</comment>
<dbReference type="Proteomes" id="UP000293874">
    <property type="component" value="Unassembled WGS sequence"/>
</dbReference>
<feature type="transmembrane region" description="Helical" evidence="6">
    <location>
        <begin position="47"/>
        <end position="64"/>
    </location>
</feature>
<feature type="transmembrane region" description="Helical" evidence="6">
    <location>
        <begin position="113"/>
        <end position="134"/>
    </location>
</feature>
<keyword evidence="3 6" id="KW-0812">Transmembrane</keyword>
<feature type="transmembrane region" description="Helical" evidence="6">
    <location>
        <begin position="355"/>
        <end position="377"/>
    </location>
</feature>
<dbReference type="RefSeq" id="WP_158644062.1">
    <property type="nucleotide sequence ID" value="NZ_CP042431.1"/>
</dbReference>